<feature type="region of interest" description="Disordered" evidence="1">
    <location>
        <begin position="1"/>
        <end position="20"/>
    </location>
</feature>
<dbReference type="KEGG" id="mflu:HZU40_05690"/>
<keyword evidence="2" id="KW-1133">Transmembrane helix</keyword>
<evidence type="ECO:0000313" key="4">
    <source>
        <dbReference type="Proteomes" id="UP000515498"/>
    </source>
</evidence>
<evidence type="ECO:0000256" key="2">
    <source>
        <dbReference type="SAM" id="Phobius"/>
    </source>
</evidence>
<gene>
    <name evidence="3" type="ORF">HZU40_05690</name>
</gene>
<dbReference type="AlphaFoldDB" id="A0A7G8PHJ3"/>
<dbReference type="EMBL" id="CP059894">
    <property type="protein sequence ID" value="QNJ93809.1"/>
    <property type="molecule type" value="Genomic_DNA"/>
</dbReference>
<accession>A0A7G8PHJ3</accession>
<reference evidence="3 4" key="1">
    <citation type="submission" date="2020-07" db="EMBL/GenBank/DDBJ databases">
        <title>Draft genome sequence of four isobutane-metabolizing strains capable of cometabolically degrading diverse ether contaminants.</title>
        <authorList>
            <person name="Chen W."/>
            <person name="Faulkner N."/>
            <person name="Smith C."/>
            <person name="Hyman M."/>
        </authorList>
    </citation>
    <scope>NUCLEOTIDE SEQUENCE [LARGE SCALE GENOMIC DNA]</scope>
    <source>
        <strain evidence="3 4">2A</strain>
    </source>
</reference>
<proteinExistence type="predicted"/>
<name>A0A7G8PHJ3_9MYCO</name>
<dbReference type="Proteomes" id="UP000515498">
    <property type="component" value="Chromosome"/>
</dbReference>
<protein>
    <submittedName>
        <fullName evidence="3">Uncharacterized protein</fullName>
    </submittedName>
</protein>
<keyword evidence="2" id="KW-0812">Transmembrane</keyword>
<dbReference type="RefSeq" id="WP_187097821.1">
    <property type="nucleotide sequence ID" value="NZ_CP059894.1"/>
</dbReference>
<evidence type="ECO:0000256" key="1">
    <source>
        <dbReference type="SAM" id="MobiDB-lite"/>
    </source>
</evidence>
<sequence length="268" mass="28964">MARERDPKHTARSSTRPHSSFTRARRVVPYHWTVVLPVLVALIAGCGSPSWLSHHGIGPSASFYDDFTTKPDGSLIAGKLSDSGHGYTVLGQIPWEITGGRLTHTQTNPAATQSSYLGVKLGTPVGYIWAEYEVPPGPHPQEAIVLIISANEFTAPGYEFADAAVHCVFASTAFACDSLQALHPGLKRTRIIHGNYGALTPGSHRVEVSIKDSKAVITTPDGKRWQSETSDLIAARSGPWATLQLNNPASASPLKELRVLRWGAELQR</sequence>
<keyword evidence="2" id="KW-0472">Membrane</keyword>
<evidence type="ECO:0000313" key="3">
    <source>
        <dbReference type="EMBL" id="QNJ93809.1"/>
    </source>
</evidence>
<feature type="transmembrane region" description="Helical" evidence="2">
    <location>
        <begin position="30"/>
        <end position="52"/>
    </location>
</feature>
<organism evidence="3 4">
    <name type="scientific">Mycolicibacterium fluoranthenivorans</name>
    <dbReference type="NCBI Taxonomy" id="258505"/>
    <lineage>
        <taxon>Bacteria</taxon>
        <taxon>Bacillati</taxon>
        <taxon>Actinomycetota</taxon>
        <taxon>Actinomycetes</taxon>
        <taxon>Mycobacteriales</taxon>
        <taxon>Mycobacteriaceae</taxon>
        <taxon>Mycolicibacterium</taxon>
    </lineage>
</organism>